<name>A0ABV5CTI1_9ACTN</name>
<feature type="chain" id="PRO_5046711850" description="Secreted protein" evidence="1">
    <location>
        <begin position="32"/>
        <end position="170"/>
    </location>
</feature>
<evidence type="ECO:0008006" key="4">
    <source>
        <dbReference type="Google" id="ProtNLM"/>
    </source>
</evidence>
<organism evidence="2 3">
    <name type="scientific">Polymorphospora lycopeni</name>
    <dbReference type="NCBI Taxonomy" id="3140240"/>
    <lineage>
        <taxon>Bacteria</taxon>
        <taxon>Bacillati</taxon>
        <taxon>Actinomycetota</taxon>
        <taxon>Actinomycetes</taxon>
        <taxon>Micromonosporales</taxon>
        <taxon>Micromonosporaceae</taxon>
        <taxon>Polymorphospora</taxon>
    </lineage>
</organism>
<evidence type="ECO:0000256" key="1">
    <source>
        <dbReference type="SAM" id="SignalP"/>
    </source>
</evidence>
<evidence type="ECO:0000313" key="2">
    <source>
        <dbReference type="EMBL" id="MFB6395059.1"/>
    </source>
</evidence>
<dbReference type="RefSeq" id="WP_375735007.1">
    <property type="nucleotide sequence ID" value="NZ_JBCGDC010000050.1"/>
</dbReference>
<keyword evidence="1" id="KW-0732">Signal</keyword>
<gene>
    <name evidence="2" type="ORF">AAFH96_18400</name>
</gene>
<dbReference type="EMBL" id="JBCGDC010000050">
    <property type="protein sequence ID" value="MFB6395059.1"/>
    <property type="molecule type" value="Genomic_DNA"/>
</dbReference>
<comment type="caution">
    <text evidence="2">The sequence shown here is derived from an EMBL/GenBank/DDBJ whole genome shotgun (WGS) entry which is preliminary data.</text>
</comment>
<dbReference type="Proteomes" id="UP001582793">
    <property type="component" value="Unassembled WGS sequence"/>
</dbReference>
<sequence length="170" mass="17918">MKPRQSRLLRLLVVFTALLMGLTIGATPAGAQTPGPRAAFSDSSAKPADVVVQAPGAPIVCHVSYGNDVTVYDGFLNVTWSVACRWTDDGQLATETRAIYMRIGIAQHGAVLAPVKTCLPEFGPSGTCSHRVPFNGVSGHVQSVMEATVTWNDGYQPIFGVFASPGSIVT</sequence>
<feature type="signal peptide" evidence="1">
    <location>
        <begin position="1"/>
        <end position="31"/>
    </location>
</feature>
<reference evidence="2 3" key="1">
    <citation type="submission" date="2024-04" db="EMBL/GenBank/DDBJ databases">
        <title>Polymorphospora sp. isolated from Baiyangdian Lake in Xiong'an New Area.</title>
        <authorList>
            <person name="Zhang X."/>
            <person name="Liu J."/>
        </authorList>
    </citation>
    <scope>NUCLEOTIDE SEQUENCE [LARGE SCALE GENOMIC DNA]</scope>
    <source>
        <strain evidence="2 3">2-325</strain>
    </source>
</reference>
<evidence type="ECO:0000313" key="3">
    <source>
        <dbReference type="Proteomes" id="UP001582793"/>
    </source>
</evidence>
<protein>
    <recommendedName>
        <fullName evidence="4">Secreted protein</fullName>
    </recommendedName>
</protein>
<proteinExistence type="predicted"/>
<accession>A0ABV5CTI1</accession>
<keyword evidence="3" id="KW-1185">Reference proteome</keyword>